<comment type="similarity">
    <text evidence="2">Belongs to the GHMP kinase family. Homoserine kinase subfamily.</text>
</comment>
<dbReference type="InterPro" id="IPR013750">
    <property type="entry name" value="GHMP_kinase_C_dom"/>
</dbReference>
<evidence type="ECO:0000313" key="13">
    <source>
        <dbReference type="EMBL" id="SVA78730.1"/>
    </source>
</evidence>
<dbReference type="PANTHER" id="PTHR20861">
    <property type="entry name" value="HOMOSERINE/4-DIPHOSPHOCYTIDYL-2-C-METHYL-D-ERYTHRITOL KINASE"/>
    <property type="match status" value="1"/>
</dbReference>
<keyword evidence="8" id="KW-0547">Nucleotide-binding</keyword>
<evidence type="ECO:0000256" key="7">
    <source>
        <dbReference type="ARBA" id="ARBA00022697"/>
    </source>
</evidence>
<keyword evidence="9" id="KW-0418">Kinase</keyword>
<evidence type="ECO:0000259" key="11">
    <source>
        <dbReference type="Pfam" id="PF00288"/>
    </source>
</evidence>
<dbReference type="EC" id="2.7.1.39" evidence="3"/>
<dbReference type="Pfam" id="PF08544">
    <property type="entry name" value="GHMP_kinases_C"/>
    <property type="match status" value="1"/>
</dbReference>
<accession>A0A381YP12</accession>
<dbReference type="Gene3D" id="3.30.230.10">
    <property type="match status" value="1"/>
</dbReference>
<dbReference type="Gene3D" id="3.30.70.890">
    <property type="entry name" value="GHMP kinase, C-terminal domain"/>
    <property type="match status" value="1"/>
</dbReference>
<dbReference type="InterPro" id="IPR014721">
    <property type="entry name" value="Ribsml_uS5_D2-typ_fold_subgr"/>
</dbReference>
<keyword evidence="5" id="KW-0028">Amino-acid biosynthesis</keyword>
<dbReference type="InterPro" id="IPR020568">
    <property type="entry name" value="Ribosomal_Su5_D2-typ_SF"/>
</dbReference>
<dbReference type="PRINTS" id="PR00958">
    <property type="entry name" value="HOMSERKINASE"/>
</dbReference>
<feature type="domain" description="GHMP kinase N-terminal" evidence="11">
    <location>
        <begin position="47"/>
        <end position="128"/>
    </location>
</feature>
<reference evidence="13" key="1">
    <citation type="submission" date="2018-05" db="EMBL/GenBank/DDBJ databases">
        <authorList>
            <person name="Lanie J.A."/>
            <person name="Ng W.-L."/>
            <person name="Kazmierczak K.M."/>
            <person name="Andrzejewski T.M."/>
            <person name="Davidsen T.M."/>
            <person name="Wayne K.J."/>
            <person name="Tettelin H."/>
            <person name="Glass J.I."/>
            <person name="Rusch D."/>
            <person name="Podicherti R."/>
            <person name="Tsui H.-C.T."/>
            <person name="Winkler M.E."/>
        </authorList>
    </citation>
    <scope>NUCLEOTIDE SEQUENCE</scope>
</reference>
<dbReference type="HAMAP" id="MF_00384">
    <property type="entry name" value="Homoser_kinase"/>
    <property type="match status" value="1"/>
</dbReference>
<dbReference type="SUPFAM" id="SSF55060">
    <property type="entry name" value="GHMP Kinase, C-terminal domain"/>
    <property type="match status" value="1"/>
</dbReference>
<keyword evidence="6" id="KW-0808">Transferase</keyword>
<evidence type="ECO:0000256" key="10">
    <source>
        <dbReference type="ARBA" id="ARBA00022840"/>
    </source>
</evidence>
<evidence type="ECO:0000256" key="8">
    <source>
        <dbReference type="ARBA" id="ARBA00022741"/>
    </source>
</evidence>
<dbReference type="GO" id="GO:0004413">
    <property type="term" value="F:homoserine kinase activity"/>
    <property type="evidence" value="ECO:0007669"/>
    <property type="project" value="UniProtKB-EC"/>
</dbReference>
<evidence type="ECO:0000259" key="12">
    <source>
        <dbReference type="Pfam" id="PF08544"/>
    </source>
</evidence>
<evidence type="ECO:0000256" key="4">
    <source>
        <dbReference type="ARBA" id="ARBA00017858"/>
    </source>
</evidence>
<protein>
    <recommendedName>
        <fullName evidence="4">Homoserine kinase</fullName>
        <ecNumber evidence="3">2.7.1.39</ecNumber>
    </recommendedName>
</protein>
<dbReference type="InterPro" id="IPR006203">
    <property type="entry name" value="GHMP_knse_ATP-bd_CS"/>
</dbReference>
<evidence type="ECO:0000256" key="6">
    <source>
        <dbReference type="ARBA" id="ARBA00022679"/>
    </source>
</evidence>
<dbReference type="UniPathway" id="UPA00050">
    <property type="reaction ID" value="UER00064"/>
</dbReference>
<keyword evidence="7" id="KW-0791">Threonine biosynthesis</keyword>
<dbReference type="Pfam" id="PF00288">
    <property type="entry name" value="GHMP_kinases_N"/>
    <property type="match status" value="1"/>
</dbReference>
<gene>
    <name evidence="13" type="ORF">METZ01_LOCUS131584</name>
</gene>
<dbReference type="NCBIfam" id="NF002288">
    <property type="entry name" value="PRK01212.1-4"/>
    <property type="match status" value="1"/>
</dbReference>
<comment type="pathway">
    <text evidence="1">Amino-acid biosynthesis; L-threonine biosynthesis; L-threonine from L-aspartate: step 4/5.</text>
</comment>
<dbReference type="PROSITE" id="PS00627">
    <property type="entry name" value="GHMP_KINASES_ATP"/>
    <property type="match status" value="1"/>
</dbReference>
<dbReference type="InterPro" id="IPR000870">
    <property type="entry name" value="Homoserine_kinase"/>
</dbReference>
<dbReference type="SUPFAM" id="SSF54211">
    <property type="entry name" value="Ribosomal protein S5 domain 2-like"/>
    <property type="match status" value="1"/>
</dbReference>
<name>A0A381YP12_9ZZZZ</name>
<evidence type="ECO:0000256" key="9">
    <source>
        <dbReference type="ARBA" id="ARBA00022777"/>
    </source>
</evidence>
<sequence length="293" mass="30263">MGLAIKGIGDIVEAKEIPGNDLIIEAVLEADHDISTNPDKNTAGIAAKKALKLMDITTGVALTITKGMPSGSGLGSSAASAVAGANAVNCLFGNSLSKEKVLKAAMAGEYSVSGGYFADNVAPAIYGGATLTRSLNPLEVTPLGVISDLIIIMVMPKVKILTKDSRKILPDNVSLSDFVVNMANTASITAAFCKNDYNLLKDNLFDYIIEPTRSTLIPGFPEAKEAALESGAHGMTISGSGPTVFAITNSQKTAEKIESAMVTAFNNKGVECNSLITTSSVEGSGIMKSGIIT</sequence>
<feature type="domain" description="GHMP kinase C-terminal" evidence="12">
    <location>
        <begin position="190"/>
        <end position="265"/>
    </location>
</feature>
<evidence type="ECO:0000256" key="3">
    <source>
        <dbReference type="ARBA" id="ARBA00012078"/>
    </source>
</evidence>
<proteinExistence type="inferred from homology"/>
<dbReference type="InterPro" id="IPR036554">
    <property type="entry name" value="GHMP_kinase_C_sf"/>
</dbReference>
<evidence type="ECO:0000256" key="5">
    <source>
        <dbReference type="ARBA" id="ARBA00022605"/>
    </source>
</evidence>
<dbReference type="GO" id="GO:0005524">
    <property type="term" value="F:ATP binding"/>
    <property type="evidence" value="ECO:0007669"/>
    <property type="project" value="UniProtKB-KW"/>
</dbReference>
<dbReference type="EMBL" id="UINC01018691">
    <property type="protein sequence ID" value="SVA78730.1"/>
    <property type="molecule type" value="Genomic_DNA"/>
</dbReference>
<dbReference type="AlphaFoldDB" id="A0A381YP12"/>
<evidence type="ECO:0000256" key="1">
    <source>
        <dbReference type="ARBA" id="ARBA00005015"/>
    </source>
</evidence>
<dbReference type="NCBIfam" id="TIGR00191">
    <property type="entry name" value="thrB"/>
    <property type="match status" value="1"/>
</dbReference>
<organism evidence="13">
    <name type="scientific">marine metagenome</name>
    <dbReference type="NCBI Taxonomy" id="408172"/>
    <lineage>
        <taxon>unclassified sequences</taxon>
        <taxon>metagenomes</taxon>
        <taxon>ecological metagenomes</taxon>
    </lineage>
</organism>
<dbReference type="GO" id="GO:0009088">
    <property type="term" value="P:threonine biosynthetic process"/>
    <property type="evidence" value="ECO:0007669"/>
    <property type="project" value="UniProtKB-UniPathway"/>
</dbReference>
<evidence type="ECO:0000256" key="2">
    <source>
        <dbReference type="ARBA" id="ARBA00007370"/>
    </source>
</evidence>
<dbReference type="InterPro" id="IPR006204">
    <property type="entry name" value="GHMP_kinase_N_dom"/>
</dbReference>
<keyword evidence="10" id="KW-0067">ATP-binding</keyword>
<dbReference type="PANTHER" id="PTHR20861:SF1">
    <property type="entry name" value="HOMOSERINE KINASE"/>
    <property type="match status" value="1"/>
</dbReference>
<dbReference type="PIRSF" id="PIRSF000676">
    <property type="entry name" value="Homoser_kin"/>
    <property type="match status" value="1"/>
</dbReference>